<feature type="non-terminal residue" evidence="1">
    <location>
        <position position="1"/>
    </location>
</feature>
<sequence>SAIMTLSVEGPIETGVYDVASVGASYVVEHQGLFGPLINAVPGAQPILAAAHLLGGRFAGSTAGGIAGRAVRGFIEGDAGNSLPVVGWIIRDDEAHSEPAE</sequence>
<evidence type="ECO:0000313" key="2">
    <source>
        <dbReference type="Proteomes" id="UP001140234"/>
    </source>
</evidence>
<organism evidence="1 2">
    <name type="scientific">Coemansia nantahalensis</name>
    <dbReference type="NCBI Taxonomy" id="2789366"/>
    <lineage>
        <taxon>Eukaryota</taxon>
        <taxon>Fungi</taxon>
        <taxon>Fungi incertae sedis</taxon>
        <taxon>Zoopagomycota</taxon>
        <taxon>Kickxellomycotina</taxon>
        <taxon>Kickxellomycetes</taxon>
        <taxon>Kickxellales</taxon>
        <taxon>Kickxellaceae</taxon>
        <taxon>Coemansia</taxon>
    </lineage>
</organism>
<protein>
    <submittedName>
        <fullName evidence="1">Uncharacterized protein</fullName>
    </submittedName>
</protein>
<keyword evidence="2" id="KW-1185">Reference proteome</keyword>
<dbReference type="EMBL" id="JANBUJ010003109">
    <property type="protein sequence ID" value="KAJ2761891.1"/>
    <property type="molecule type" value="Genomic_DNA"/>
</dbReference>
<proteinExistence type="predicted"/>
<gene>
    <name evidence="1" type="ORF">IWQ57_005929</name>
</gene>
<accession>A0ACC1JLI9</accession>
<dbReference type="Proteomes" id="UP001140234">
    <property type="component" value="Unassembled WGS sequence"/>
</dbReference>
<evidence type="ECO:0000313" key="1">
    <source>
        <dbReference type="EMBL" id="KAJ2761891.1"/>
    </source>
</evidence>
<name>A0ACC1JLI9_9FUNG</name>
<comment type="caution">
    <text evidence="1">The sequence shown here is derived from an EMBL/GenBank/DDBJ whole genome shotgun (WGS) entry which is preliminary data.</text>
</comment>
<reference evidence="1" key="1">
    <citation type="submission" date="2022-07" db="EMBL/GenBank/DDBJ databases">
        <title>Phylogenomic reconstructions and comparative analyses of Kickxellomycotina fungi.</title>
        <authorList>
            <person name="Reynolds N.K."/>
            <person name="Stajich J.E."/>
            <person name="Barry K."/>
            <person name="Grigoriev I.V."/>
            <person name="Crous P."/>
            <person name="Smith M.E."/>
        </authorList>
    </citation>
    <scope>NUCLEOTIDE SEQUENCE</scope>
    <source>
        <strain evidence="1">CBS 109366</strain>
    </source>
</reference>